<evidence type="ECO:0000313" key="2">
    <source>
        <dbReference type="Proteomes" id="UP000806285"/>
    </source>
</evidence>
<gene>
    <name evidence="1" type="ORF">IM787_06730</name>
</gene>
<protein>
    <submittedName>
        <fullName evidence="1">Uncharacterized protein</fullName>
    </submittedName>
</protein>
<dbReference type="NCBIfam" id="NF041023">
    <property type="entry name" value="PP0621_fam"/>
    <property type="match status" value="1"/>
</dbReference>
<dbReference type="Proteomes" id="UP000806285">
    <property type="component" value="Unassembled WGS sequence"/>
</dbReference>
<reference evidence="1 2" key="1">
    <citation type="submission" date="2020-10" db="EMBL/GenBank/DDBJ databases">
        <title>Ramlibacter sp. HM2 16S ribosomal RNA gene Genome sequencing and assembly.</title>
        <authorList>
            <person name="Kang M."/>
        </authorList>
    </citation>
    <scope>NUCLEOTIDE SEQUENCE [LARGE SCALE GENOMIC DNA]</scope>
    <source>
        <strain evidence="1 2">HM2</strain>
    </source>
</reference>
<proteinExistence type="predicted"/>
<name>A0ABR9S160_9BURK</name>
<evidence type="ECO:0000313" key="1">
    <source>
        <dbReference type="EMBL" id="MBE7367251.1"/>
    </source>
</evidence>
<dbReference type="InterPro" id="IPR049708">
    <property type="entry name" value="PP0621-like"/>
</dbReference>
<dbReference type="RefSeq" id="WP_193675872.1">
    <property type="nucleotide sequence ID" value="NZ_JADDIV010000002.1"/>
</dbReference>
<comment type="caution">
    <text evidence="1">The sequence shown here is derived from an EMBL/GenBank/DDBJ whole genome shotgun (WGS) entry which is preliminary data.</text>
</comment>
<sequence length="74" mass="8041">MKYLLLLAVLGVAYFLWRNARVAARGAPKRPPPPLPQEMVRCAECGVHLPRADAVAGTNGLPYCSAEHRLRSGS</sequence>
<accession>A0ABR9S160</accession>
<organism evidence="1 2">
    <name type="scientific">Ramlibacter pallidus</name>
    <dbReference type="NCBI Taxonomy" id="2780087"/>
    <lineage>
        <taxon>Bacteria</taxon>
        <taxon>Pseudomonadati</taxon>
        <taxon>Pseudomonadota</taxon>
        <taxon>Betaproteobacteria</taxon>
        <taxon>Burkholderiales</taxon>
        <taxon>Comamonadaceae</taxon>
        <taxon>Ramlibacter</taxon>
    </lineage>
</organism>
<keyword evidence="2" id="KW-1185">Reference proteome</keyword>
<dbReference type="EMBL" id="JADDIV010000002">
    <property type="protein sequence ID" value="MBE7367251.1"/>
    <property type="molecule type" value="Genomic_DNA"/>
</dbReference>